<feature type="domain" description="G-protein coupled receptors family 1 profile" evidence="12">
    <location>
        <begin position="46"/>
        <end position="326"/>
    </location>
</feature>
<feature type="transmembrane region" description="Helical" evidence="11">
    <location>
        <begin position="112"/>
        <end position="133"/>
    </location>
</feature>
<feature type="transmembrane region" description="Helical" evidence="11">
    <location>
        <begin position="206"/>
        <end position="226"/>
    </location>
</feature>
<comment type="subcellular location">
    <subcellularLocation>
        <location evidence="1">Cell membrane</location>
        <topology evidence="1">Multi-pass membrane protein</topology>
    </subcellularLocation>
</comment>
<feature type="transmembrane region" description="Helical" evidence="11">
    <location>
        <begin position="264"/>
        <end position="281"/>
    </location>
</feature>
<dbReference type="OMA" id="EICSYAT"/>
<keyword evidence="14" id="KW-1185">Reference proteome</keyword>
<dbReference type="InterPro" id="IPR017452">
    <property type="entry name" value="GPCR_Rhodpsn_7TM"/>
</dbReference>
<dbReference type="Pfam" id="PF00001">
    <property type="entry name" value="7tm_1"/>
    <property type="match status" value="1"/>
</dbReference>
<evidence type="ECO:0000256" key="4">
    <source>
        <dbReference type="ARBA" id="ARBA00022989"/>
    </source>
</evidence>
<evidence type="ECO:0000256" key="5">
    <source>
        <dbReference type="ARBA" id="ARBA00023136"/>
    </source>
</evidence>
<keyword evidence="9" id="KW-0807">Transducer</keyword>
<evidence type="ECO:0000259" key="12">
    <source>
        <dbReference type="PROSITE" id="PS50262"/>
    </source>
</evidence>
<reference evidence="13 14" key="1">
    <citation type="journal article" date="2018" name="Nat. Ecol. Evol.">
        <title>Shark genomes provide insights into elasmobranch evolution and the origin of vertebrates.</title>
        <authorList>
            <person name="Hara Y"/>
            <person name="Yamaguchi K"/>
            <person name="Onimaru K"/>
            <person name="Kadota M"/>
            <person name="Koyanagi M"/>
            <person name="Keeley SD"/>
            <person name="Tatsumi K"/>
            <person name="Tanaka K"/>
            <person name="Motone F"/>
            <person name="Kageyama Y"/>
            <person name="Nozu R"/>
            <person name="Adachi N"/>
            <person name="Nishimura O"/>
            <person name="Nakagawa R"/>
            <person name="Tanegashima C"/>
            <person name="Kiyatake I"/>
            <person name="Matsumoto R"/>
            <person name="Murakumo K"/>
            <person name="Nishida K"/>
            <person name="Terakita A"/>
            <person name="Kuratani S"/>
            <person name="Sato K"/>
            <person name="Hyodo S Kuraku.S."/>
        </authorList>
    </citation>
    <scope>NUCLEOTIDE SEQUENCE [LARGE SCALE GENOMIC DNA]</scope>
</reference>
<feature type="transmembrane region" description="Helical" evidence="11">
    <location>
        <begin position="78"/>
        <end position="100"/>
    </location>
</feature>
<comment type="caution">
    <text evidence="13">The sequence shown here is derived from an EMBL/GenBank/DDBJ whole genome shotgun (WGS) entry which is preliminary data.</text>
</comment>
<dbReference type="GO" id="GO:0005886">
    <property type="term" value="C:plasma membrane"/>
    <property type="evidence" value="ECO:0007669"/>
    <property type="project" value="UniProtKB-SubCell"/>
</dbReference>
<dbReference type="STRING" id="137246.A0A401SGA0"/>
<organism evidence="13 14">
    <name type="scientific">Chiloscyllium punctatum</name>
    <name type="common">Brownbanded bambooshark</name>
    <name type="synonym">Hemiscyllium punctatum</name>
    <dbReference type="NCBI Taxonomy" id="137246"/>
    <lineage>
        <taxon>Eukaryota</taxon>
        <taxon>Metazoa</taxon>
        <taxon>Chordata</taxon>
        <taxon>Craniata</taxon>
        <taxon>Vertebrata</taxon>
        <taxon>Chondrichthyes</taxon>
        <taxon>Elasmobranchii</taxon>
        <taxon>Galeomorphii</taxon>
        <taxon>Galeoidea</taxon>
        <taxon>Orectolobiformes</taxon>
        <taxon>Hemiscylliidae</taxon>
        <taxon>Chiloscyllium</taxon>
    </lineage>
</organism>
<dbReference type="InterPro" id="IPR003984">
    <property type="entry name" value="NT_rcpt"/>
</dbReference>
<evidence type="ECO:0000313" key="14">
    <source>
        <dbReference type="Proteomes" id="UP000287033"/>
    </source>
</evidence>
<dbReference type="PRINTS" id="PR01479">
    <property type="entry name" value="NEUROTENSINR"/>
</dbReference>
<evidence type="ECO:0000256" key="11">
    <source>
        <dbReference type="SAM" id="Phobius"/>
    </source>
</evidence>
<dbReference type="Gene3D" id="1.20.1070.10">
    <property type="entry name" value="Rhodopsin 7-helix transmembrane proteins"/>
    <property type="match status" value="1"/>
</dbReference>
<keyword evidence="2" id="KW-1003">Cell membrane</keyword>
<dbReference type="PRINTS" id="PR00237">
    <property type="entry name" value="GPCRRHODOPSN"/>
</dbReference>
<dbReference type="InterPro" id="IPR052676">
    <property type="entry name" value="Zinc-sensing_GPCR"/>
</dbReference>
<protein>
    <recommendedName>
        <fullName evidence="12">G-protein coupled receptors family 1 profile domain-containing protein</fullName>
    </recommendedName>
</protein>
<dbReference type="Proteomes" id="UP000287033">
    <property type="component" value="Unassembled WGS sequence"/>
</dbReference>
<feature type="compositionally biased region" description="Basic and acidic residues" evidence="10">
    <location>
        <begin position="377"/>
        <end position="387"/>
    </location>
</feature>
<keyword evidence="6" id="KW-0564">Palmitate</keyword>
<keyword evidence="9" id="KW-0297">G-protein coupled receptor</keyword>
<accession>A0A401SGA0</accession>
<evidence type="ECO:0000256" key="6">
    <source>
        <dbReference type="ARBA" id="ARBA00023139"/>
    </source>
</evidence>
<evidence type="ECO:0000256" key="3">
    <source>
        <dbReference type="ARBA" id="ARBA00022692"/>
    </source>
</evidence>
<keyword evidence="8" id="KW-0449">Lipoprotein</keyword>
<evidence type="ECO:0000256" key="7">
    <source>
        <dbReference type="ARBA" id="ARBA00023157"/>
    </source>
</evidence>
<dbReference type="OrthoDB" id="6088609at2759"/>
<feature type="transmembrane region" description="Helical" evidence="11">
    <location>
        <begin position="34"/>
        <end position="57"/>
    </location>
</feature>
<feature type="region of interest" description="Disordered" evidence="10">
    <location>
        <begin position="368"/>
        <end position="387"/>
    </location>
</feature>
<evidence type="ECO:0000256" key="8">
    <source>
        <dbReference type="ARBA" id="ARBA00023288"/>
    </source>
</evidence>
<comment type="similarity">
    <text evidence="9">Belongs to the G-protein coupled receptor 1 family.</text>
</comment>
<gene>
    <name evidence="13" type="ORF">chiPu_0007837</name>
</gene>
<evidence type="ECO:0000256" key="10">
    <source>
        <dbReference type="SAM" id="MobiDB-lite"/>
    </source>
</evidence>
<dbReference type="GO" id="GO:0016492">
    <property type="term" value="F:G protein-coupled neurotensin receptor activity"/>
    <property type="evidence" value="ECO:0007669"/>
    <property type="project" value="InterPro"/>
</dbReference>
<keyword evidence="4 11" id="KW-1133">Transmembrane helix</keyword>
<dbReference type="AlphaFoldDB" id="A0A401SGA0"/>
<dbReference type="InterPro" id="IPR000276">
    <property type="entry name" value="GPCR_Rhodpsn"/>
</dbReference>
<evidence type="ECO:0000256" key="9">
    <source>
        <dbReference type="RuleBase" id="RU000688"/>
    </source>
</evidence>
<dbReference type="PROSITE" id="PS00237">
    <property type="entry name" value="G_PROTEIN_RECEP_F1_1"/>
    <property type="match status" value="1"/>
</dbReference>
<name>A0A401SGA0_CHIPU</name>
<sequence>MNSTGGGGGLYPTVGTESPSPIVMSFAAKVATSAAYGSILLSGLIGNLLVIWVIGILKSKGCIQRCLRCHMVSMACSDLLILTLGLPIELYSIIWCPYPWPIGNVGCKGFYFLWEICSYATIFNVLAFSLERYLAICHPVQAKVMATSRTKKLIGMVWGIAIITGLPAAFAVGVEDAWKPFTSGSQPLPPLYICTNISGRKAIFDLVIYVSFSLYILVLLLVAFTCRQMIKTLLKHRPVPVALNRINSTGRLLPTFKEIRRQNVVLVGCIVAALAICWLPFQARRIMTVMKSKTQWTEYYYRLYQTMQPITNTFYYLSSAINPLLYNMTSKQFRKVFVQVLRSCCPSSSVSSKQERNSQLDLKQMSTSLSGRHPYPRLKDLRNRLTD</sequence>
<evidence type="ECO:0000256" key="1">
    <source>
        <dbReference type="ARBA" id="ARBA00004651"/>
    </source>
</evidence>
<feature type="transmembrane region" description="Helical" evidence="11">
    <location>
        <begin position="153"/>
        <end position="174"/>
    </location>
</feature>
<evidence type="ECO:0000313" key="13">
    <source>
        <dbReference type="EMBL" id="GCC29395.1"/>
    </source>
</evidence>
<dbReference type="PANTHER" id="PTHR46752:SF1">
    <property type="entry name" value="G-PROTEIN COUPLED RECEPTOR 39"/>
    <property type="match status" value="1"/>
</dbReference>
<keyword evidence="9" id="KW-0675">Receptor</keyword>
<keyword evidence="5 11" id="KW-0472">Membrane</keyword>
<keyword evidence="3 9" id="KW-0812">Transmembrane</keyword>
<dbReference type="EMBL" id="BEZZ01000248">
    <property type="protein sequence ID" value="GCC29395.1"/>
    <property type="molecule type" value="Genomic_DNA"/>
</dbReference>
<proteinExistence type="inferred from homology"/>
<evidence type="ECO:0000256" key="2">
    <source>
        <dbReference type="ARBA" id="ARBA00022475"/>
    </source>
</evidence>
<dbReference type="PROSITE" id="PS50262">
    <property type="entry name" value="G_PROTEIN_RECEP_F1_2"/>
    <property type="match status" value="1"/>
</dbReference>
<dbReference type="PANTHER" id="PTHR46752">
    <property type="entry name" value="G-PROTEIN COUPLED RECEPTOR 39"/>
    <property type="match status" value="1"/>
</dbReference>
<keyword evidence="7" id="KW-1015">Disulfide bond</keyword>
<dbReference type="SUPFAM" id="SSF81321">
    <property type="entry name" value="Family A G protein-coupled receptor-like"/>
    <property type="match status" value="1"/>
</dbReference>